<feature type="compositionally biased region" description="Basic and acidic residues" evidence="1">
    <location>
        <begin position="215"/>
        <end position="230"/>
    </location>
</feature>
<evidence type="ECO:0000313" key="2">
    <source>
        <dbReference type="EMBL" id="SHH04313.1"/>
    </source>
</evidence>
<dbReference type="InterPro" id="IPR036271">
    <property type="entry name" value="Tet_transcr_reg_TetR-rel_C_sf"/>
</dbReference>
<evidence type="ECO:0000256" key="1">
    <source>
        <dbReference type="SAM" id="MobiDB-lite"/>
    </source>
</evidence>
<dbReference type="Gene3D" id="1.10.357.10">
    <property type="entry name" value="Tetracycline Repressor, domain 2"/>
    <property type="match status" value="1"/>
</dbReference>
<feature type="region of interest" description="Disordered" evidence="1">
    <location>
        <begin position="1"/>
        <end position="30"/>
    </location>
</feature>
<gene>
    <name evidence="2" type="ORF">SAMN05444169_5421</name>
</gene>
<name>A0A1M5PSQ8_9BRAD</name>
<dbReference type="SUPFAM" id="SSF48498">
    <property type="entry name" value="Tetracyclin repressor-like, C-terminal domain"/>
    <property type="match status" value="1"/>
</dbReference>
<dbReference type="RefSeq" id="WP_079568579.1">
    <property type="nucleotide sequence ID" value="NZ_LT670818.1"/>
</dbReference>
<protein>
    <recommendedName>
        <fullName evidence="4">Transcriptional regulator, TetR family</fullName>
    </recommendedName>
</protein>
<sequence>MTARKKTQPPKRAARTTKSKRTQQERRAASDEQLLKGAVGLIARRGSNFSLAEVGRCSGFSHAMAGARFGSRAEFIRNVRMTIRQQSYDTWEPHASARRPIDAFDAYLDWVSHADEGGRALYILLTEALTLESPDRADYAEHNLQLRQAFEQSIDETRIGKHPREVNTETIALVLVGMLRGIAIQWLLEGDAINLEQVRATARWILEKALGQTPKPEDRPTARARSPERT</sequence>
<dbReference type="InterPro" id="IPR009057">
    <property type="entry name" value="Homeodomain-like_sf"/>
</dbReference>
<evidence type="ECO:0000313" key="3">
    <source>
        <dbReference type="Proteomes" id="UP000190675"/>
    </source>
</evidence>
<dbReference type="EMBL" id="LT670818">
    <property type="protein sequence ID" value="SHH04313.1"/>
    <property type="molecule type" value="Genomic_DNA"/>
</dbReference>
<feature type="region of interest" description="Disordered" evidence="1">
    <location>
        <begin position="211"/>
        <end position="230"/>
    </location>
</feature>
<evidence type="ECO:0008006" key="4">
    <source>
        <dbReference type="Google" id="ProtNLM"/>
    </source>
</evidence>
<reference evidence="2 3" key="1">
    <citation type="submission" date="2016-11" db="EMBL/GenBank/DDBJ databases">
        <authorList>
            <person name="Jaros S."/>
            <person name="Januszkiewicz K."/>
            <person name="Wedrychowicz H."/>
        </authorList>
    </citation>
    <scope>NUCLEOTIDE SEQUENCE [LARGE SCALE GENOMIC DNA]</scope>
    <source>
        <strain evidence="2 3">GAS242</strain>
    </source>
</reference>
<dbReference type="SUPFAM" id="SSF46689">
    <property type="entry name" value="Homeodomain-like"/>
    <property type="match status" value="1"/>
</dbReference>
<feature type="compositionally biased region" description="Basic residues" evidence="1">
    <location>
        <begin position="1"/>
        <end position="21"/>
    </location>
</feature>
<dbReference type="Proteomes" id="UP000190675">
    <property type="component" value="Chromosome I"/>
</dbReference>
<organism evidence="2 3">
    <name type="scientific">Bradyrhizobium erythrophlei</name>
    <dbReference type="NCBI Taxonomy" id="1437360"/>
    <lineage>
        <taxon>Bacteria</taxon>
        <taxon>Pseudomonadati</taxon>
        <taxon>Pseudomonadota</taxon>
        <taxon>Alphaproteobacteria</taxon>
        <taxon>Hyphomicrobiales</taxon>
        <taxon>Nitrobacteraceae</taxon>
        <taxon>Bradyrhizobium</taxon>
    </lineage>
</organism>
<dbReference type="AlphaFoldDB" id="A0A1M5PSQ8"/>
<proteinExistence type="predicted"/>
<accession>A0A1M5PSQ8</accession>
<dbReference type="OrthoDB" id="5293556at2"/>